<sequence>MQQINSERSWFFNGKKTLFYFAVASEKYGKNIVINTVNKIVINNVKENE</sequence>
<organism evidence="1 2">
    <name type="scientific">Spiroplasma citri</name>
    <dbReference type="NCBI Taxonomy" id="2133"/>
    <lineage>
        <taxon>Bacteria</taxon>
        <taxon>Bacillati</taxon>
        <taxon>Mycoplasmatota</taxon>
        <taxon>Mollicutes</taxon>
        <taxon>Entomoplasmatales</taxon>
        <taxon>Spiroplasmataceae</taxon>
        <taxon>Spiroplasma</taxon>
    </lineage>
</organism>
<proteinExistence type="predicted"/>
<gene>
    <name evidence="1" type="ORF">M0C40_09190</name>
</gene>
<dbReference type="RefSeq" id="WP_277938590.1">
    <property type="nucleotide sequence ID" value="NZ_CP096246.1"/>
</dbReference>
<keyword evidence="2" id="KW-1185">Reference proteome</keyword>
<dbReference type="EMBL" id="CP096246">
    <property type="protein sequence ID" value="WFG96238.1"/>
    <property type="molecule type" value="Genomic_DNA"/>
</dbReference>
<reference evidence="1 2" key="1">
    <citation type="submission" date="2022-04" db="EMBL/GenBank/DDBJ databases">
        <title>Whole genome of Spiroplasma citri.</title>
        <authorList>
            <person name="Khanchezar A."/>
            <person name="Izadpanah K."/>
            <person name="Taghavi M."/>
            <person name="Ghorbani A."/>
            <person name="Beven L."/>
        </authorList>
    </citation>
    <scope>NUCLEOTIDE SEQUENCE [LARGE SCALE GENOMIC DNA]</scope>
    <source>
        <strain evidence="1 2">D4</strain>
    </source>
</reference>
<evidence type="ECO:0000313" key="1">
    <source>
        <dbReference type="EMBL" id="WFG96238.1"/>
    </source>
</evidence>
<name>A0AAX3SY26_SPICI</name>
<dbReference type="AlphaFoldDB" id="A0AAX3SY26"/>
<evidence type="ECO:0000313" key="2">
    <source>
        <dbReference type="Proteomes" id="UP001214629"/>
    </source>
</evidence>
<accession>A0AAX3SY26</accession>
<evidence type="ECO:0008006" key="3">
    <source>
        <dbReference type="Google" id="ProtNLM"/>
    </source>
</evidence>
<dbReference type="Proteomes" id="UP001214629">
    <property type="component" value="Chromosome"/>
</dbReference>
<protein>
    <recommendedName>
        <fullName evidence="3">Plectrovirus-related protein</fullName>
    </recommendedName>
</protein>